<comment type="caution">
    <text evidence="4">The sequence shown here is derived from an EMBL/GenBank/DDBJ whole genome shotgun (WGS) entry which is preliminary data.</text>
</comment>
<dbReference type="PROSITE" id="PS50966">
    <property type="entry name" value="ZF_SWIM"/>
    <property type="match status" value="1"/>
</dbReference>
<dbReference type="Proteomes" id="UP001549920">
    <property type="component" value="Unassembled WGS sequence"/>
</dbReference>
<evidence type="ECO:0000259" key="3">
    <source>
        <dbReference type="PROSITE" id="PS50966"/>
    </source>
</evidence>
<keyword evidence="1" id="KW-0479">Metal-binding</keyword>
<feature type="compositionally biased region" description="Basic residues" evidence="2">
    <location>
        <begin position="557"/>
        <end position="566"/>
    </location>
</feature>
<evidence type="ECO:0000256" key="1">
    <source>
        <dbReference type="PROSITE-ProRule" id="PRU00325"/>
    </source>
</evidence>
<feature type="region of interest" description="Disordered" evidence="2">
    <location>
        <begin position="552"/>
        <end position="574"/>
    </location>
</feature>
<organism evidence="4 5">
    <name type="scientific">Loxostege sticticalis</name>
    <name type="common">Beet webworm moth</name>
    <dbReference type="NCBI Taxonomy" id="481309"/>
    <lineage>
        <taxon>Eukaryota</taxon>
        <taxon>Metazoa</taxon>
        <taxon>Ecdysozoa</taxon>
        <taxon>Arthropoda</taxon>
        <taxon>Hexapoda</taxon>
        <taxon>Insecta</taxon>
        <taxon>Pterygota</taxon>
        <taxon>Neoptera</taxon>
        <taxon>Endopterygota</taxon>
        <taxon>Lepidoptera</taxon>
        <taxon>Glossata</taxon>
        <taxon>Ditrysia</taxon>
        <taxon>Pyraloidea</taxon>
        <taxon>Crambidae</taxon>
        <taxon>Pyraustinae</taxon>
        <taxon>Loxostege</taxon>
    </lineage>
</organism>
<dbReference type="EMBL" id="JBEUOH010000014">
    <property type="protein sequence ID" value="KAL0879749.1"/>
    <property type="molecule type" value="Genomic_DNA"/>
</dbReference>
<evidence type="ECO:0000313" key="4">
    <source>
        <dbReference type="EMBL" id="KAL0879749.1"/>
    </source>
</evidence>
<protein>
    <recommendedName>
        <fullName evidence="3">SWIM-type domain-containing protein</fullName>
    </recommendedName>
</protein>
<feature type="region of interest" description="Disordered" evidence="2">
    <location>
        <begin position="30"/>
        <end position="51"/>
    </location>
</feature>
<dbReference type="Pfam" id="PF04434">
    <property type="entry name" value="SWIM"/>
    <property type="match status" value="1"/>
</dbReference>
<keyword evidence="5" id="KW-1185">Reference proteome</keyword>
<evidence type="ECO:0000313" key="5">
    <source>
        <dbReference type="Proteomes" id="UP001549920"/>
    </source>
</evidence>
<gene>
    <name evidence="4" type="ORF">ABMA27_003462</name>
</gene>
<proteinExistence type="predicted"/>
<name>A0ABR3HT55_LOXSC</name>
<reference evidence="4 5" key="1">
    <citation type="submission" date="2024-06" db="EMBL/GenBank/DDBJ databases">
        <title>A chromosome-level genome assembly of beet webworm, Loxostege sticticalis.</title>
        <authorList>
            <person name="Zhang Y."/>
        </authorList>
    </citation>
    <scope>NUCLEOTIDE SEQUENCE [LARGE SCALE GENOMIC DNA]</scope>
    <source>
        <strain evidence="4">AQ026</strain>
        <tissue evidence="4">Whole body</tissue>
    </source>
</reference>
<keyword evidence="1" id="KW-0863">Zinc-finger</keyword>
<evidence type="ECO:0000256" key="2">
    <source>
        <dbReference type="SAM" id="MobiDB-lite"/>
    </source>
</evidence>
<dbReference type="InterPro" id="IPR007527">
    <property type="entry name" value="Znf_SWIM"/>
</dbReference>
<feature type="compositionally biased region" description="Acidic residues" evidence="2">
    <location>
        <begin position="32"/>
        <end position="45"/>
    </location>
</feature>
<keyword evidence="1" id="KW-0862">Zinc</keyword>
<accession>A0ABR3HT55</accession>
<feature type="domain" description="SWIM-type" evidence="3">
    <location>
        <begin position="505"/>
        <end position="542"/>
    </location>
</feature>
<sequence>MASSSGEGNASHSKSLSSFVEQSFVEKVPILESDEENEQGTDTDEGTIPKKKRSQSKDWIFVKKFEDKHSAEEYIKAEKIWSFLRTHDVEEGRKKYFRCNKVVRKGPQCSAQLYLLMYSFSDEVLLFRTDSDHDHDSKTLACIKEEINKLYDLHLKPKAILANLTKIGGIKVPKLSQVRTYLIDRRRCKYGQPTISLGELEAWLRSHSPIPDNEHEVYVIGYEVIKETSSPRFRFVLSTKYLLQKARDVKVIHADATYKLVWQGFPVLVKTKLLFDAIKTNIFNLYSQTFKPEVLVCDAAKAIQNAFIEVFGEDVTIRMSHVEKDTRKNVHKDLLTDLDSLQAVTDSETFELASQAFLKKWEDETTFIQYFKEQWLIQNRNWYLGAHMGTPATNNALESHNRVIKDEYTLRERLPLSRFLTVASEFVNGWSLAVDEVFATLPTMTLKDWTEAYQWAKLPKDVILTYSDDAFKHYEVPAGKANKIQNFENTWTDFDEYKVQWFSKWRVDLPYNIDWMHGKCNCPAFYKKYMCKHIIGLAIRLKLANPPPEAKNVLIGQKRKRGRPSKSKPALIIQ</sequence>